<keyword evidence="4" id="KW-0031">Aminopeptidase</keyword>
<dbReference type="GO" id="GO:0004177">
    <property type="term" value="F:aminopeptidase activity"/>
    <property type="evidence" value="ECO:0007669"/>
    <property type="project" value="UniProtKB-KW"/>
</dbReference>
<sequence length="323" mass="35794">MIRKIYVLLIIASFFSCKQQAKPLASNENAVNIPVFSADSAYQYIQKQVDFGPRVPNAPAHKACAGYLAASLRSFGAEVTEQKIKLTAFNGDVLDAVNIIGSFNPGSSQRILLFAHWDSRPWSDHDPDPKNYTKPVSGANDGASGVGVLLEIARQMGLQSPRLGVDIIFFDAEDYGAPENYRGDAVDSWCLGSQYWAKNPHVQGYRAKFGILLDMVGARDAKFYREHISDYYARNVVDKIWNTAANLGFDKYFINKSGGSVTDDHLYVNQIAGIPSANIIQYDPLSEKGFGDYWHTVNDNMSNIDKETLFAVGTTVLHVVYNE</sequence>
<dbReference type="EC" id="3.4.11.6" evidence="4"/>
<dbReference type="PROSITE" id="PS51257">
    <property type="entry name" value="PROKAR_LIPOPROTEIN"/>
    <property type="match status" value="1"/>
</dbReference>
<evidence type="ECO:0000259" key="3">
    <source>
        <dbReference type="Pfam" id="PF04389"/>
    </source>
</evidence>
<feature type="domain" description="Peptidase M28" evidence="3">
    <location>
        <begin position="98"/>
        <end position="320"/>
    </location>
</feature>
<evidence type="ECO:0000256" key="2">
    <source>
        <dbReference type="ARBA" id="ARBA00023315"/>
    </source>
</evidence>
<dbReference type="Pfam" id="PF04389">
    <property type="entry name" value="Peptidase_M28"/>
    <property type="match status" value="1"/>
</dbReference>
<comment type="caution">
    <text evidence="4">The sequence shown here is derived from an EMBL/GenBank/DDBJ whole genome shotgun (WGS) entry which is preliminary data.</text>
</comment>
<dbReference type="Gene3D" id="3.40.630.10">
    <property type="entry name" value="Zn peptidases"/>
    <property type="match status" value="1"/>
</dbReference>
<organism evidence="4">
    <name type="scientific">bioreactor metagenome</name>
    <dbReference type="NCBI Taxonomy" id="1076179"/>
    <lineage>
        <taxon>unclassified sequences</taxon>
        <taxon>metagenomes</taxon>
        <taxon>ecological metagenomes</taxon>
    </lineage>
</organism>
<dbReference type="SUPFAM" id="SSF53187">
    <property type="entry name" value="Zn-dependent exopeptidases"/>
    <property type="match status" value="1"/>
</dbReference>
<gene>
    <name evidence="4" type="primary">ywaD_2</name>
    <name evidence="4" type="ORF">SDC9_49861</name>
</gene>
<evidence type="ECO:0000256" key="1">
    <source>
        <dbReference type="ARBA" id="ARBA00022679"/>
    </source>
</evidence>
<keyword evidence="4" id="KW-0645">Protease</keyword>
<protein>
    <submittedName>
        <fullName evidence="4">Aminopeptidase YwaD</fullName>
        <ecNumber evidence="4">3.4.11.6</ecNumber>
    </submittedName>
</protein>
<keyword evidence="1" id="KW-0808">Transferase</keyword>
<dbReference type="EMBL" id="VSSQ01000966">
    <property type="protein sequence ID" value="MPM03594.1"/>
    <property type="molecule type" value="Genomic_DNA"/>
</dbReference>
<evidence type="ECO:0000313" key="4">
    <source>
        <dbReference type="EMBL" id="MPM03594.1"/>
    </source>
</evidence>
<dbReference type="InterPro" id="IPR040234">
    <property type="entry name" value="QC/QCL"/>
</dbReference>
<proteinExistence type="predicted"/>
<accession>A0A644WMZ8</accession>
<dbReference type="PANTHER" id="PTHR12283:SF6">
    <property type="entry name" value="GLUTAMINYL-PEPTIDE CYCLOTRANSFERASE-RELATED"/>
    <property type="match status" value="1"/>
</dbReference>
<keyword evidence="4" id="KW-0378">Hydrolase</keyword>
<reference evidence="4" key="1">
    <citation type="submission" date="2019-08" db="EMBL/GenBank/DDBJ databases">
        <authorList>
            <person name="Kucharzyk K."/>
            <person name="Murdoch R.W."/>
            <person name="Higgins S."/>
            <person name="Loffler F."/>
        </authorList>
    </citation>
    <scope>NUCLEOTIDE SEQUENCE</scope>
</reference>
<dbReference type="GO" id="GO:0008270">
    <property type="term" value="F:zinc ion binding"/>
    <property type="evidence" value="ECO:0007669"/>
    <property type="project" value="TreeGrafter"/>
</dbReference>
<dbReference type="GO" id="GO:0016603">
    <property type="term" value="F:glutaminyl-peptide cyclotransferase activity"/>
    <property type="evidence" value="ECO:0007669"/>
    <property type="project" value="TreeGrafter"/>
</dbReference>
<dbReference type="PANTHER" id="PTHR12283">
    <property type="entry name" value="GLUTAMINYL-PEPTIDE CYCLOTRANSFERASE"/>
    <property type="match status" value="1"/>
</dbReference>
<keyword evidence="2" id="KW-0012">Acyltransferase</keyword>
<name>A0A644WMZ8_9ZZZZ</name>
<dbReference type="InterPro" id="IPR007484">
    <property type="entry name" value="Peptidase_M28"/>
</dbReference>
<dbReference type="AlphaFoldDB" id="A0A644WMZ8"/>